<protein>
    <submittedName>
        <fullName evidence="1">Uncharacterized protein</fullName>
    </submittedName>
</protein>
<dbReference type="AlphaFoldDB" id="A0A2R5GVB2"/>
<name>A0A2R5GVB2_9STRA</name>
<evidence type="ECO:0000313" key="1">
    <source>
        <dbReference type="EMBL" id="GBG32593.1"/>
    </source>
</evidence>
<keyword evidence="2" id="KW-1185">Reference proteome</keyword>
<reference evidence="1 2" key="1">
    <citation type="submission" date="2017-12" db="EMBL/GenBank/DDBJ databases">
        <title>Sequencing, de novo assembly and annotation of complete genome of a new Thraustochytrid species, strain FCC1311.</title>
        <authorList>
            <person name="Sedici K."/>
            <person name="Godart F."/>
            <person name="Aiese Cigliano R."/>
            <person name="Sanseverino W."/>
            <person name="Barakat M."/>
            <person name="Ortet P."/>
            <person name="Marechal E."/>
            <person name="Cagnac O."/>
            <person name="Amato A."/>
        </authorList>
    </citation>
    <scope>NUCLEOTIDE SEQUENCE [LARGE SCALE GENOMIC DNA]</scope>
</reference>
<proteinExistence type="predicted"/>
<dbReference type="EMBL" id="BEYU01000125">
    <property type="protein sequence ID" value="GBG32593.1"/>
    <property type="molecule type" value="Genomic_DNA"/>
</dbReference>
<organism evidence="1 2">
    <name type="scientific">Hondaea fermentalgiana</name>
    <dbReference type="NCBI Taxonomy" id="2315210"/>
    <lineage>
        <taxon>Eukaryota</taxon>
        <taxon>Sar</taxon>
        <taxon>Stramenopiles</taxon>
        <taxon>Bigyra</taxon>
        <taxon>Labyrinthulomycetes</taxon>
        <taxon>Thraustochytrida</taxon>
        <taxon>Thraustochytriidae</taxon>
        <taxon>Hondaea</taxon>
    </lineage>
</organism>
<dbReference type="InParanoid" id="A0A2R5GVB2"/>
<comment type="caution">
    <text evidence="1">The sequence shown here is derived from an EMBL/GenBank/DDBJ whole genome shotgun (WGS) entry which is preliminary data.</text>
</comment>
<accession>A0A2R5GVB2</accession>
<dbReference type="Proteomes" id="UP000241890">
    <property type="component" value="Unassembled WGS sequence"/>
</dbReference>
<gene>
    <name evidence="1" type="ORF">FCC1311_088182</name>
</gene>
<evidence type="ECO:0000313" key="2">
    <source>
        <dbReference type="Proteomes" id="UP000241890"/>
    </source>
</evidence>
<sequence>MGPAETDASQPQSMQSVQDQVALQRLRRLEAHHERILKRIQRSTLQSRNLETAIVQRAREFFETKSQQQGRLLQRMSDADFERANEFRRKFIALDLALHPETGETYHVSETAKRKQGLRRQVDSQKQLEEIRHTAKELRTLQIRYNMENSTWFQTLVAARGESSTPLSVPEQKLLAALRKLIIEGFPLSKELFQDVLLHVMDPRDHYVASFQRLVTLIRVNVVKIDPVEHVRFLEENKLHVPRSLRDSIESAARQETASRGVSAGVRAAAFAMRWKSRAKRATALRALRDSRAQSDDLEEALSSARDSCE</sequence>